<dbReference type="InterPro" id="IPR019181">
    <property type="entry name" value="LSM12_ABD"/>
</dbReference>
<dbReference type="AlphaFoldDB" id="W6MFU4"/>
<dbReference type="STRING" id="1382522.W6MFU4"/>
<keyword evidence="3" id="KW-1185">Reference proteome</keyword>
<sequence length="192" mass="21678">MLELDTCIGLSPENELIALTYVTDSKVGKNTTALKFVKSSFIKSIAITNRKQSSKVTTKNGPKQDPNTRFGSFEFTPSLVNTSELNAKLRKSEPSYRRKFLLDKALESRSHISKEGRAVFERLFKLLPEGAVKWSKDDIVIFDDHLKISKPYRSSDCKLCNGKEDSTDSQMVYVRQIVAGEWISFDSERKGG</sequence>
<dbReference type="HOGENOM" id="CLU_073383_1_1_1"/>
<dbReference type="InterPro" id="IPR047574">
    <property type="entry name" value="AD"/>
</dbReference>
<organism evidence="2 3">
    <name type="scientific">Kuraishia capsulata CBS 1993</name>
    <dbReference type="NCBI Taxonomy" id="1382522"/>
    <lineage>
        <taxon>Eukaryota</taxon>
        <taxon>Fungi</taxon>
        <taxon>Dikarya</taxon>
        <taxon>Ascomycota</taxon>
        <taxon>Saccharomycotina</taxon>
        <taxon>Pichiomycetes</taxon>
        <taxon>Pichiales</taxon>
        <taxon>Pichiaceae</taxon>
        <taxon>Kuraishia</taxon>
    </lineage>
</organism>
<protein>
    <recommendedName>
        <fullName evidence="1">AD domain-containing protein</fullName>
    </recommendedName>
</protein>
<dbReference type="SMART" id="SM00995">
    <property type="entry name" value="AD"/>
    <property type="match status" value="1"/>
</dbReference>
<proteinExistence type="predicted"/>
<dbReference type="PANTHER" id="PTHR13542">
    <property type="entry name" value="LSM12 HOMOLOG"/>
    <property type="match status" value="1"/>
</dbReference>
<evidence type="ECO:0000259" key="1">
    <source>
        <dbReference type="PROSITE" id="PS52001"/>
    </source>
</evidence>
<gene>
    <name evidence="2" type="ORF">KUCA_T00000238001</name>
</gene>
<dbReference type="GeneID" id="34517683"/>
<evidence type="ECO:0000313" key="2">
    <source>
        <dbReference type="EMBL" id="CDK24278.1"/>
    </source>
</evidence>
<dbReference type="OrthoDB" id="1057137at2759"/>
<feature type="domain" description="AD" evidence="1">
    <location>
        <begin position="78"/>
        <end position="186"/>
    </location>
</feature>
<accession>W6MFU4</accession>
<reference evidence="2" key="1">
    <citation type="submission" date="2013-12" db="EMBL/GenBank/DDBJ databases">
        <authorList>
            <person name="Genoscope - CEA"/>
        </authorList>
    </citation>
    <scope>NUCLEOTIDE SEQUENCE</scope>
    <source>
        <strain evidence="2">CBS 1993</strain>
    </source>
</reference>
<dbReference type="InterPro" id="IPR039683">
    <property type="entry name" value="Lsm12-like"/>
</dbReference>
<dbReference type="RefSeq" id="XP_022456295.1">
    <property type="nucleotide sequence ID" value="XM_022604758.1"/>
</dbReference>
<dbReference type="PROSITE" id="PS52001">
    <property type="entry name" value="AD"/>
    <property type="match status" value="1"/>
</dbReference>
<dbReference type="Pfam" id="PF09793">
    <property type="entry name" value="AD"/>
    <property type="match status" value="1"/>
</dbReference>
<name>W6MFU4_9ASCO</name>
<reference evidence="2" key="2">
    <citation type="submission" date="2014-02" db="EMBL/GenBank/DDBJ databases">
        <title>Complete DNA sequence of /Kuraishia capsulata/ illustrates novel genomic features among budding yeasts (/Saccharomycotina/).</title>
        <authorList>
            <person name="Morales L."/>
            <person name="Noel B."/>
            <person name="Porcel B."/>
            <person name="Marcet-Houben M."/>
            <person name="Hullo M-F."/>
            <person name="Sacerdot C."/>
            <person name="Tekaia F."/>
            <person name="Leh-Louis V."/>
            <person name="Despons L."/>
            <person name="Khanna V."/>
            <person name="Aury J-M."/>
            <person name="Barbe V."/>
            <person name="Couloux A."/>
            <person name="Labadie K."/>
            <person name="Pelletier E."/>
            <person name="Souciet J-L."/>
            <person name="Boekhout T."/>
            <person name="Gabaldon T."/>
            <person name="Wincker P."/>
            <person name="Dujon B."/>
        </authorList>
    </citation>
    <scope>NUCLEOTIDE SEQUENCE</scope>
    <source>
        <strain evidence="2">CBS 1993</strain>
    </source>
</reference>
<dbReference type="EMBL" id="HG793125">
    <property type="protein sequence ID" value="CDK24278.1"/>
    <property type="molecule type" value="Genomic_DNA"/>
</dbReference>
<dbReference type="Proteomes" id="UP000019384">
    <property type="component" value="Unassembled WGS sequence"/>
</dbReference>
<evidence type="ECO:0000313" key="3">
    <source>
        <dbReference type="Proteomes" id="UP000019384"/>
    </source>
</evidence>